<protein>
    <submittedName>
        <fullName evidence="9">TetR/AcrR family transcriptional regulator</fullName>
    </submittedName>
    <submittedName>
        <fullName evidence="8">Transcriptional regulator, TetR family</fullName>
    </submittedName>
</protein>
<dbReference type="Proteomes" id="UP000199343">
    <property type="component" value="Unassembled WGS sequence"/>
</dbReference>
<keyword evidence="11" id="KW-1185">Reference proteome</keyword>
<evidence type="ECO:0000259" key="7">
    <source>
        <dbReference type="PROSITE" id="PS50977"/>
    </source>
</evidence>
<dbReference type="Pfam" id="PF00440">
    <property type="entry name" value="TetR_N"/>
    <property type="match status" value="1"/>
</dbReference>
<accession>A0A1C6VVN2</accession>
<feature type="DNA-binding region" description="H-T-H motif" evidence="5">
    <location>
        <begin position="28"/>
        <end position="47"/>
    </location>
</feature>
<gene>
    <name evidence="8" type="ORF">GA0070608_4183</name>
    <name evidence="9" type="ORF">OIE14_24015</name>
</gene>
<evidence type="ECO:0000256" key="3">
    <source>
        <dbReference type="ARBA" id="ARBA00023125"/>
    </source>
</evidence>
<feature type="region of interest" description="Disordered" evidence="6">
    <location>
        <begin position="195"/>
        <end position="215"/>
    </location>
</feature>
<keyword evidence="4" id="KW-0804">Transcription</keyword>
<dbReference type="SUPFAM" id="SSF48498">
    <property type="entry name" value="Tetracyclin repressor-like, C-terminal domain"/>
    <property type="match status" value="1"/>
</dbReference>
<dbReference type="Proteomes" id="UP001334804">
    <property type="component" value="Chromosome"/>
</dbReference>
<dbReference type="PRINTS" id="PR00455">
    <property type="entry name" value="HTHTETR"/>
</dbReference>
<dbReference type="EMBL" id="FMIC01000002">
    <property type="protein sequence ID" value="SCL69950.1"/>
    <property type="molecule type" value="Genomic_DNA"/>
</dbReference>
<dbReference type="SUPFAM" id="SSF46689">
    <property type="entry name" value="Homeodomain-like"/>
    <property type="match status" value="1"/>
</dbReference>
<dbReference type="STRING" id="47871.GA0070608_4183"/>
<evidence type="ECO:0000256" key="6">
    <source>
        <dbReference type="SAM" id="MobiDB-lite"/>
    </source>
</evidence>
<feature type="domain" description="HTH tetR-type" evidence="7">
    <location>
        <begin position="5"/>
        <end position="65"/>
    </location>
</feature>
<evidence type="ECO:0000313" key="11">
    <source>
        <dbReference type="Proteomes" id="UP001334804"/>
    </source>
</evidence>
<evidence type="ECO:0000313" key="8">
    <source>
        <dbReference type="EMBL" id="SCL69950.1"/>
    </source>
</evidence>
<dbReference type="InterPro" id="IPR009057">
    <property type="entry name" value="Homeodomain-like_sf"/>
</dbReference>
<evidence type="ECO:0000256" key="2">
    <source>
        <dbReference type="ARBA" id="ARBA00023015"/>
    </source>
</evidence>
<keyword evidence="3 5" id="KW-0238">DNA-binding</keyword>
<dbReference type="GO" id="GO:0000976">
    <property type="term" value="F:transcription cis-regulatory region binding"/>
    <property type="evidence" value="ECO:0007669"/>
    <property type="project" value="TreeGrafter"/>
</dbReference>
<dbReference type="RefSeq" id="WP_176733780.1">
    <property type="nucleotide sequence ID" value="NZ_CP109071.1"/>
</dbReference>
<reference evidence="8 10" key="1">
    <citation type="submission" date="2016-06" db="EMBL/GenBank/DDBJ databases">
        <authorList>
            <person name="Kjaerup R.B."/>
            <person name="Dalgaard T.S."/>
            <person name="Juul-Madsen H.R."/>
        </authorList>
    </citation>
    <scope>NUCLEOTIDE SEQUENCE [LARGE SCALE GENOMIC DNA]</scope>
    <source>
        <strain evidence="8 10">DSM 43363</strain>
    </source>
</reference>
<dbReference type="PANTHER" id="PTHR30055:SF175">
    <property type="entry name" value="HTH-TYPE TRANSCRIPTIONAL REPRESSOR KSTR2"/>
    <property type="match status" value="1"/>
</dbReference>
<keyword evidence="2" id="KW-0805">Transcription regulation</keyword>
<dbReference type="AlphaFoldDB" id="A0A1C6VVN2"/>
<dbReference type="Gene3D" id="1.10.357.10">
    <property type="entry name" value="Tetracycline Repressor, domain 2"/>
    <property type="match status" value="1"/>
</dbReference>
<dbReference type="InterPro" id="IPR041490">
    <property type="entry name" value="KstR2_TetR_C"/>
</dbReference>
<sequence>MSTTQDRRSVILDNAAHLFATKGIGATTVREIADSVGILSGSLYHHFKSKDEMVNAIISDYLTDLTYRYTKVLASEESPAAQLRELVTSSLANIEAHPHATEIYQNSSTYLPTINGYEHIRESAAVIQRAWIQVLEAGIARGDFRNDIPVRVLHGMLRDSLWLSVRWFKPTPSYSRAAFAADFVSVYLDGFSPATERGRSAPGASTSGVRHDTPN</sequence>
<evidence type="ECO:0000256" key="5">
    <source>
        <dbReference type="PROSITE-ProRule" id="PRU00335"/>
    </source>
</evidence>
<dbReference type="GO" id="GO:0003700">
    <property type="term" value="F:DNA-binding transcription factor activity"/>
    <property type="evidence" value="ECO:0007669"/>
    <property type="project" value="TreeGrafter"/>
</dbReference>
<dbReference type="InterPro" id="IPR001647">
    <property type="entry name" value="HTH_TetR"/>
</dbReference>
<dbReference type="Pfam" id="PF17932">
    <property type="entry name" value="TetR_C_24"/>
    <property type="match status" value="1"/>
</dbReference>
<reference evidence="9 11" key="2">
    <citation type="submission" date="2022-10" db="EMBL/GenBank/DDBJ databases">
        <title>The complete genomes of actinobacterial strains from the NBC collection.</title>
        <authorList>
            <person name="Joergensen T.S."/>
            <person name="Alvarez Arevalo M."/>
            <person name="Sterndorff E.B."/>
            <person name="Faurdal D."/>
            <person name="Vuksanovic O."/>
            <person name="Mourched A.-S."/>
            <person name="Charusanti P."/>
            <person name="Shaw S."/>
            <person name="Blin K."/>
            <person name="Weber T."/>
        </authorList>
    </citation>
    <scope>NUCLEOTIDE SEQUENCE [LARGE SCALE GENOMIC DNA]</scope>
    <source>
        <strain evidence="9 11">NBC 01809</strain>
    </source>
</reference>
<dbReference type="PANTHER" id="PTHR30055">
    <property type="entry name" value="HTH-TYPE TRANSCRIPTIONAL REGULATOR RUTR"/>
    <property type="match status" value="1"/>
</dbReference>
<dbReference type="PROSITE" id="PS50977">
    <property type="entry name" value="HTH_TETR_2"/>
    <property type="match status" value="1"/>
</dbReference>
<evidence type="ECO:0000313" key="9">
    <source>
        <dbReference type="EMBL" id="WSA31187.1"/>
    </source>
</evidence>
<dbReference type="InterPro" id="IPR050109">
    <property type="entry name" value="HTH-type_TetR-like_transc_reg"/>
</dbReference>
<name>A0A1C6VVN2_9ACTN</name>
<dbReference type="Gene3D" id="1.10.10.60">
    <property type="entry name" value="Homeodomain-like"/>
    <property type="match status" value="1"/>
</dbReference>
<organism evidence="8 10">
    <name type="scientific">Micromonospora peucetia</name>
    <dbReference type="NCBI Taxonomy" id="47871"/>
    <lineage>
        <taxon>Bacteria</taxon>
        <taxon>Bacillati</taxon>
        <taxon>Actinomycetota</taxon>
        <taxon>Actinomycetes</taxon>
        <taxon>Micromonosporales</taxon>
        <taxon>Micromonosporaceae</taxon>
        <taxon>Micromonospora</taxon>
    </lineage>
</organism>
<evidence type="ECO:0000256" key="1">
    <source>
        <dbReference type="ARBA" id="ARBA00022491"/>
    </source>
</evidence>
<keyword evidence="1" id="KW-0678">Repressor</keyword>
<dbReference type="EMBL" id="CP109071">
    <property type="protein sequence ID" value="WSA31187.1"/>
    <property type="molecule type" value="Genomic_DNA"/>
</dbReference>
<evidence type="ECO:0000313" key="10">
    <source>
        <dbReference type="Proteomes" id="UP000199343"/>
    </source>
</evidence>
<dbReference type="InterPro" id="IPR036271">
    <property type="entry name" value="Tet_transcr_reg_TetR-rel_C_sf"/>
</dbReference>
<evidence type="ECO:0000256" key="4">
    <source>
        <dbReference type="ARBA" id="ARBA00023163"/>
    </source>
</evidence>
<proteinExistence type="predicted"/>